<organism evidence="1">
    <name type="scientific">uncultured Sphingopyxis sp</name>
    <dbReference type="NCBI Taxonomy" id="310581"/>
    <lineage>
        <taxon>Bacteria</taxon>
        <taxon>Pseudomonadati</taxon>
        <taxon>Pseudomonadota</taxon>
        <taxon>Alphaproteobacteria</taxon>
        <taxon>Sphingomonadales</taxon>
        <taxon>Sphingomonadaceae</taxon>
        <taxon>Sphingopyxis</taxon>
        <taxon>environmental samples</taxon>
    </lineage>
</organism>
<accession>A0A1Y5PZU4</accession>
<gene>
    <name evidence="1" type="ORF">SPPYR_3086</name>
</gene>
<dbReference type="KEGG" id="sphu:SPPYR_3086"/>
<reference evidence="1" key="1">
    <citation type="submission" date="2016-03" db="EMBL/GenBank/DDBJ databases">
        <authorList>
            <person name="Ploux O."/>
        </authorList>
    </citation>
    <scope>NUCLEOTIDE SEQUENCE</scope>
    <source>
        <strain evidence="1">UC10</strain>
    </source>
</reference>
<protein>
    <submittedName>
        <fullName evidence="1">Uncharacterized protein</fullName>
    </submittedName>
</protein>
<name>A0A1Y5PZU4_9SPHN</name>
<dbReference type="AlphaFoldDB" id="A0A1Y5PZU4"/>
<evidence type="ECO:0000313" key="1">
    <source>
        <dbReference type="EMBL" id="SBV34206.1"/>
    </source>
</evidence>
<sequence>MTHAAHAAKVANIARSTIFHPVEGREFSMSKSQRARLARGGNVGKGAPVLFCTGGRRGRQGVAASGGG</sequence>
<proteinExistence type="predicted"/>
<dbReference type="EMBL" id="LT598653">
    <property type="protein sequence ID" value="SBV34206.1"/>
    <property type="molecule type" value="Genomic_DNA"/>
</dbReference>